<dbReference type="RefSeq" id="WP_188636816.1">
    <property type="nucleotide sequence ID" value="NZ_BMNN01000005.1"/>
</dbReference>
<dbReference type="PROSITE" id="PS50076">
    <property type="entry name" value="DNAJ_2"/>
    <property type="match status" value="1"/>
</dbReference>
<dbReference type="SUPFAM" id="SSF158682">
    <property type="entry name" value="TerB-like"/>
    <property type="match status" value="1"/>
</dbReference>
<keyword evidence="3" id="KW-0812">Transmembrane</keyword>
<evidence type="ECO:0000256" key="2">
    <source>
        <dbReference type="SAM" id="MobiDB-lite"/>
    </source>
</evidence>
<evidence type="ECO:0000256" key="3">
    <source>
        <dbReference type="SAM" id="Phobius"/>
    </source>
</evidence>
<evidence type="ECO:0000256" key="1">
    <source>
        <dbReference type="ARBA" id="ARBA00023186"/>
    </source>
</evidence>
<keyword evidence="6" id="KW-1185">Reference proteome</keyword>
<feature type="domain" description="J" evidence="4">
    <location>
        <begin position="190"/>
        <end position="256"/>
    </location>
</feature>
<dbReference type="InterPro" id="IPR050817">
    <property type="entry name" value="DjlA_DnaK_co-chaperone"/>
</dbReference>
<dbReference type="EMBL" id="BMNN01000005">
    <property type="protein sequence ID" value="GGJ05688.1"/>
    <property type="molecule type" value="Genomic_DNA"/>
</dbReference>
<dbReference type="InterPro" id="IPR007791">
    <property type="entry name" value="DjlA_N"/>
</dbReference>
<comment type="caution">
    <text evidence="5">The sequence shown here is derived from an EMBL/GenBank/DDBJ whole genome shotgun (WGS) entry which is preliminary data.</text>
</comment>
<keyword evidence="1" id="KW-0143">Chaperone</keyword>
<dbReference type="Proteomes" id="UP000633263">
    <property type="component" value="Unassembled WGS sequence"/>
</dbReference>
<organism evidence="5 6">
    <name type="scientific">Halopseudomonas pertucinogena</name>
    <dbReference type="NCBI Taxonomy" id="86175"/>
    <lineage>
        <taxon>Bacteria</taxon>
        <taxon>Pseudomonadati</taxon>
        <taxon>Pseudomonadota</taxon>
        <taxon>Gammaproteobacteria</taxon>
        <taxon>Pseudomonadales</taxon>
        <taxon>Pseudomonadaceae</taxon>
        <taxon>Halopseudomonas</taxon>
    </lineage>
</organism>
<dbReference type="SUPFAM" id="SSF46565">
    <property type="entry name" value="Chaperone J-domain"/>
    <property type="match status" value="1"/>
</dbReference>
<keyword evidence="3" id="KW-1133">Transmembrane helix</keyword>
<dbReference type="Pfam" id="PF00226">
    <property type="entry name" value="DnaJ"/>
    <property type="match status" value="1"/>
</dbReference>
<protein>
    <submittedName>
        <fullName evidence="5">Molecular chaperone DjlA</fullName>
    </submittedName>
</protein>
<dbReference type="Gene3D" id="1.10.287.110">
    <property type="entry name" value="DnaJ domain"/>
    <property type="match status" value="1"/>
</dbReference>
<feature type="transmembrane region" description="Helical" evidence="3">
    <location>
        <begin position="6"/>
        <end position="32"/>
    </location>
</feature>
<dbReference type="Pfam" id="PF05099">
    <property type="entry name" value="TerB"/>
    <property type="match status" value="1"/>
</dbReference>
<evidence type="ECO:0000313" key="5">
    <source>
        <dbReference type="EMBL" id="GGJ05688.1"/>
    </source>
</evidence>
<dbReference type="SMART" id="SM00271">
    <property type="entry name" value="DnaJ"/>
    <property type="match status" value="1"/>
</dbReference>
<dbReference type="CDD" id="cd06257">
    <property type="entry name" value="DnaJ"/>
    <property type="match status" value="1"/>
</dbReference>
<dbReference type="PRINTS" id="PR00625">
    <property type="entry name" value="JDOMAIN"/>
</dbReference>
<sequence length="256" mass="28991">MVWPLTLLGVVLGGFIAGVPTAILGGVLGHALDRHWRLARWSDLLLRLGMRPGFEQMLFQCLGRVAKADGRVTEQHLQLARELMQQYRLNEGQRLAAMADFNTGKASGAAMERRLRRVFRQQPQRSAELLDGCWRMALVQPRHGEALQLLEKWAQWAGLGRAEQQRLRQRHQRRPASGSAAVPTTSRLQQAATLLGVELNSSPEQIKRAYRRMLSRYHPDKLVASGASPAELATASERVHQIQQAYERLRRYHGIR</sequence>
<accession>A0ABQ2CRH4</accession>
<proteinExistence type="predicted"/>
<reference evidence="6" key="1">
    <citation type="journal article" date="2019" name="Int. J. Syst. Evol. Microbiol.">
        <title>The Global Catalogue of Microorganisms (GCM) 10K type strain sequencing project: providing services to taxonomists for standard genome sequencing and annotation.</title>
        <authorList>
            <consortium name="The Broad Institute Genomics Platform"/>
            <consortium name="The Broad Institute Genome Sequencing Center for Infectious Disease"/>
            <person name="Wu L."/>
            <person name="Ma J."/>
        </authorList>
    </citation>
    <scope>NUCLEOTIDE SEQUENCE [LARGE SCALE GENOMIC DNA]</scope>
    <source>
        <strain evidence="6">JCM 11590</strain>
    </source>
</reference>
<evidence type="ECO:0000259" key="4">
    <source>
        <dbReference type="PROSITE" id="PS50076"/>
    </source>
</evidence>
<evidence type="ECO:0000313" key="6">
    <source>
        <dbReference type="Proteomes" id="UP000633263"/>
    </source>
</evidence>
<dbReference type="PANTHER" id="PTHR24074">
    <property type="entry name" value="CO-CHAPERONE PROTEIN DJLA"/>
    <property type="match status" value="1"/>
</dbReference>
<dbReference type="InterPro" id="IPR036869">
    <property type="entry name" value="J_dom_sf"/>
</dbReference>
<feature type="region of interest" description="Disordered" evidence="2">
    <location>
        <begin position="164"/>
        <end position="184"/>
    </location>
</feature>
<gene>
    <name evidence="5" type="ORF">GCM10009083_23200</name>
</gene>
<dbReference type="InterPro" id="IPR001623">
    <property type="entry name" value="DnaJ_domain"/>
</dbReference>
<dbReference type="Gene3D" id="1.10.3680.10">
    <property type="entry name" value="TerB-like"/>
    <property type="match status" value="1"/>
</dbReference>
<keyword evidence="3" id="KW-0472">Membrane</keyword>
<name>A0ABQ2CRH4_9GAMM</name>
<dbReference type="InterPro" id="IPR029024">
    <property type="entry name" value="TerB-like"/>
</dbReference>